<protein>
    <submittedName>
        <fullName evidence="3">Uncharacterized protein</fullName>
    </submittedName>
</protein>
<keyword evidence="2" id="KW-0812">Transmembrane</keyword>
<keyword evidence="4" id="KW-1185">Reference proteome</keyword>
<reference evidence="3 4" key="1">
    <citation type="submission" date="2013-07" db="EMBL/GenBank/DDBJ databases">
        <title>The Genome Sequence of Cryptococcus heveanensis BCC8398.</title>
        <authorList>
            <consortium name="The Broad Institute Genome Sequencing Platform"/>
            <person name="Cuomo C."/>
            <person name="Litvintseva A."/>
            <person name="Chen Y."/>
            <person name="Heitman J."/>
            <person name="Sun S."/>
            <person name="Springer D."/>
            <person name="Dromer F."/>
            <person name="Young S.K."/>
            <person name="Zeng Q."/>
            <person name="Gargeya S."/>
            <person name="Fitzgerald M."/>
            <person name="Abouelleil A."/>
            <person name="Alvarado L."/>
            <person name="Berlin A.M."/>
            <person name="Chapman S.B."/>
            <person name="Dewar J."/>
            <person name="Goldberg J."/>
            <person name="Griggs A."/>
            <person name="Gujja S."/>
            <person name="Hansen M."/>
            <person name="Howarth C."/>
            <person name="Imamovic A."/>
            <person name="Larimer J."/>
            <person name="McCowan C."/>
            <person name="Murphy C."/>
            <person name="Pearson M."/>
            <person name="Priest M."/>
            <person name="Roberts A."/>
            <person name="Saif S."/>
            <person name="Shea T."/>
            <person name="Sykes S."/>
            <person name="Wortman J."/>
            <person name="Nusbaum C."/>
            <person name="Birren B."/>
        </authorList>
    </citation>
    <scope>NUCLEOTIDE SEQUENCE [LARGE SCALE GENOMIC DNA]</scope>
    <source>
        <strain evidence="3 4">BCC8398</strain>
    </source>
</reference>
<evidence type="ECO:0000256" key="1">
    <source>
        <dbReference type="SAM" id="MobiDB-lite"/>
    </source>
</evidence>
<gene>
    <name evidence="3" type="ORF">I316_03819</name>
</gene>
<reference evidence="4" key="2">
    <citation type="submission" date="2013-12" db="EMBL/GenBank/DDBJ databases">
        <title>Evolution of pathogenesis and genome organization in the Tremellales.</title>
        <authorList>
            <person name="Cuomo C."/>
            <person name="Litvintseva A."/>
            <person name="Heitman J."/>
            <person name="Chen Y."/>
            <person name="Sun S."/>
            <person name="Springer D."/>
            <person name="Dromer F."/>
            <person name="Young S."/>
            <person name="Zeng Q."/>
            <person name="Chapman S."/>
            <person name="Gujja S."/>
            <person name="Saif S."/>
            <person name="Birren B."/>
        </authorList>
    </citation>
    <scope>NUCLEOTIDE SEQUENCE [LARGE SCALE GENOMIC DNA]</scope>
    <source>
        <strain evidence="4">BCC8398</strain>
    </source>
</reference>
<keyword evidence="2" id="KW-0472">Membrane</keyword>
<dbReference type="AlphaFoldDB" id="A0A1B9GTX5"/>
<proteinExistence type="predicted"/>
<name>A0A1B9GTX5_9TREE</name>
<dbReference type="OrthoDB" id="2563118at2759"/>
<keyword evidence="2" id="KW-1133">Transmembrane helix</keyword>
<dbReference type="Proteomes" id="UP000092666">
    <property type="component" value="Unassembled WGS sequence"/>
</dbReference>
<accession>A0A1B9GTX5</accession>
<feature type="region of interest" description="Disordered" evidence="1">
    <location>
        <begin position="64"/>
        <end position="83"/>
    </location>
</feature>
<evidence type="ECO:0000313" key="4">
    <source>
        <dbReference type="Proteomes" id="UP000092666"/>
    </source>
</evidence>
<evidence type="ECO:0000313" key="3">
    <source>
        <dbReference type="EMBL" id="OCF34305.1"/>
    </source>
</evidence>
<sequence length="157" mass="17176">MRNHSVAVFFILVLVILVVYFIRLYRNRLQKHQAKRDPSVLPSQVQDLNQNRPTLRSVAIDVASHLSPPSQREGDPHGSYAQYHARGVGGVTRVHGGDSTTSLPAYGADSLPVPPNATYNPNNRSRAGVQESVIPLYAHEDAPPKYTASTTQPGITV</sequence>
<evidence type="ECO:0000256" key="2">
    <source>
        <dbReference type="SAM" id="Phobius"/>
    </source>
</evidence>
<dbReference type="EMBL" id="KV700125">
    <property type="protein sequence ID" value="OCF34305.1"/>
    <property type="molecule type" value="Genomic_DNA"/>
</dbReference>
<feature type="transmembrane region" description="Helical" evidence="2">
    <location>
        <begin position="6"/>
        <end position="25"/>
    </location>
</feature>
<organism evidence="3 4">
    <name type="scientific">Kwoniella heveanensis BCC8398</name>
    <dbReference type="NCBI Taxonomy" id="1296120"/>
    <lineage>
        <taxon>Eukaryota</taxon>
        <taxon>Fungi</taxon>
        <taxon>Dikarya</taxon>
        <taxon>Basidiomycota</taxon>
        <taxon>Agaricomycotina</taxon>
        <taxon>Tremellomycetes</taxon>
        <taxon>Tremellales</taxon>
        <taxon>Cryptococcaceae</taxon>
        <taxon>Kwoniella</taxon>
    </lineage>
</organism>